<dbReference type="EMBL" id="ACBW01000221">
    <property type="protein sequence ID" value="EEF78049.1"/>
    <property type="molecule type" value="Genomic_DNA"/>
</dbReference>
<comment type="caution">
    <text evidence="1">The sequence shown here is derived from an EMBL/GenBank/DDBJ whole genome shotgun (WGS) entry which is preliminary data.</text>
</comment>
<proteinExistence type="predicted"/>
<sequence>MIETASWKTEIFYQERAGEIAEMCGFYGRKTKALNRQALSIMNMKRE</sequence>
<name>S0FCN9_9BACT</name>
<protein>
    <submittedName>
        <fullName evidence="1">Uncharacterized protein</fullName>
    </submittedName>
</protein>
<evidence type="ECO:0000313" key="2">
    <source>
        <dbReference type="Proteomes" id="UP000014073"/>
    </source>
</evidence>
<gene>
    <name evidence="1" type="ORF">BACCOPRO_03572</name>
</gene>
<reference evidence="1 2" key="1">
    <citation type="submission" date="2008-12" db="EMBL/GenBank/DDBJ databases">
        <authorList>
            <person name="Fulton L."/>
            <person name="Clifton S."/>
            <person name="Fulton B."/>
            <person name="Xu J."/>
            <person name="Minx P."/>
            <person name="Pepin K.H."/>
            <person name="Johnson M."/>
            <person name="Bhonagiri V."/>
            <person name="Nash W.E."/>
            <person name="Mardis E.R."/>
            <person name="Wilson R.K."/>
        </authorList>
    </citation>
    <scope>NUCLEOTIDE SEQUENCE [LARGE SCALE GENOMIC DNA]</scope>
    <source>
        <strain evidence="1 2">DSM 18228</strain>
    </source>
</reference>
<keyword evidence="2" id="KW-1185">Reference proteome</keyword>
<accession>S0FCN9</accession>
<dbReference type="AlphaFoldDB" id="S0FCN9"/>
<dbReference type="Proteomes" id="UP000014073">
    <property type="component" value="Unassembled WGS sequence"/>
</dbReference>
<dbReference type="STRING" id="547042.BACCOPRO_03572"/>
<organism evidence="1 2">
    <name type="scientific">Phocaeicola coprophilus DSM 18228 = JCM 13818</name>
    <dbReference type="NCBI Taxonomy" id="547042"/>
    <lineage>
        <taxon>Bacteria</taxon>
        <taxon>Pseudomonadati</taxon>
        <taxon>Bacteroidota</taxon>
        <taxon>Bacteroidia</taxon>
        <taxon>Bacteroidales</taxon>
        <taxon>Bacteroidaceae</taxon>
        <taxon>Phocaeicola</taxon>
    </lineage>
</organism>
<evidence type="ECO:0000313" key="1">
    <source>
        <dbReference type="EMBL" id="EEF78049.1"/>
    </source>
</evidence>
<dbReference type="HOGENOM" id="CLU_3164542_0_0_10"/>